<evidence type="ECO:0000313" key="18">
    <source>
        <dbReference type="Proteomes" id="UP000472263"/>
    </source>
</evidence>
<keyword evidence="5 14" id="KW-1133">Transmembrane helix</keyword>
<protein>
    <recommendedName>
        <fullName evidence="12">Histamine H3 receptor</fullName>
    </recommendedName>
</protein>
<evidence type="ECO:0000256" key="15">
    <source>
        <dbReference type="SAM" id="SignalP"/>
    </source>
</evidence>
<sequence>MRSGCLSLSVGFLLWTPASSSNRSEQLFTGNWSELVGVNSSSGTEPRTEPPRAPHRPFSPYTMVLLALLMTLLVAATVLGNALVILCFLVEKRLRNRGNFFFLNLAIADFLVAGFCIPVYIPYVLTGEWRMGRGLCKLWLVVDYTLCTASVFNIVLISFDRFMSVTKALSYQCQKGISRGAVLKMLSVWLAAFLLYGPAIISWEYATGHSVVPDHQCHAEFYFNWYFLMTASMFEFFTPFITVTYFNVSIYLNIRRRNLMRGDDRIGNEGGTPPAGRRVSEMEELSGGAEGRGAGGKVAKSLAVIVCVFGLCWAPYTLLMIIRAACHSRCIQHYLYEISFWLLWLNSSINPVLYPLCHTSFRRAFSKVLCPIKAKIQPQLMKQKKITTLYTAPK</sequence>
<reference evidence="17" key="1">
    <citation type="submission" date="2019-06" db="EMBL/GenBank/DDBJ databases">
        <authorList>
            <consortium name="Wellcome Sanger Institute Data Sharing"/>
        </authorList>
    </citation>
    <scope>NUCLEOTIDE SEQUENCE [LARGE SCALE GENOMIC DNA]</scope>
</reference>
<feature type="transmembrane region" description="Helical" evidence="14">
    <location>
        <begin position="302"/>
        <end position="322"/>
    </location>
</feature>
<feature type="transmembrane region" description="Helical" evidence="14">
    <location>
        <begin position="101"/>
        <end position="121"/>
    </location>
</feature>
<feature type="chain" id="PRO_5025334429" description="Histamine H3 receptor" evidence="15">
    <location>
        <begin position="21"/>
        <end position="394"/>
    </location>
</feature>
<keyword evidence="11 13" id="KW-0807">Transducer</keyword>
<feature type="transmembrane region" description="Helical" evidence="14">
    <location>
        <begin position="223"/>
        <end position="252"/>
    </location>
</feature>
<evidence type="ECO:0000256" key="6">
    <source>
        <dbReference type="ARBA" id="ARBA00023040"/>
    </source>
</evidence>
<keyword evidence="3" id="KW-0597">Phosphoprotein</keyword>
<feature type="transmembrane region" description="Helical" evidence="14">
    <location>
        <begin position="181"/>
        <end position="203"/>
    </location>
</feature>
<dbReference type="Ensembl" id="ENSMMDT00005025516.1">
    <property type="protein sequence ID" value="ENSMMDP00005024987.1"/>
    <property type="gene ID" value="ENSMMDG00005011947.1"/>
</dbReference>
<evidence type="ECO:0000256" key="14">
    <source>
        <dbReference type="SAM" id="Phobius"/>
    </source>
</evidence>
<dbReference type="GO" id="GO:0004969">
    <property type="term" value="F:histamine receptor activity"/>
    <property type="evidence" value="ECO:0007669"/>
    <property type="project" value="InterPro"/>
</dbReference>
<gene>
    <name evidence="17" type="primary">hrh3</name>
</gene>
<evidence type="ECO:0000256" key="7">
    <source>
        <dbReference type="ARBA" id="ARBA00023136"/>
    </source>
</evidence>
<dbReference type="AlphaFoldDB" id="A0A667YBG9"/>
<dbReference type="GO" id="GO:0030425">
    <property type="term" value="C:dendrite"/>
    <property type="evidence" value="ECO:0007669"/>
    <property type="project" value="TreeGrafter"/>
</dbReference>
<dbReference type="GO" id="GO:0004993">
    <property type="term" value="F:G protein-coupled serotonin receptor activity"/>
    <property type="evidence" value="ECO:0007669"/>
    <property type="project" value="TreeGrafter"/>
</dbReference>
<name>A0A667YBG9_9TELE</name>
<evidence type="ECO:0000256" key="5">
    <source>
        <dbReference type="ARBA" id="ARBA00022989"/>
    </source>
</evidence>
<dbReference type="InterPro" id="IPR017452">
    <property type="entry name" value="GPCR_Rhodpsn_7TM"/>
</dbReference>
<accession>A0A667YBG9</accession>
<evidence type="ECO:0000256" key="10">
    <source>
        <dbReference type="ARBA" id="ARBA00023180"/>
    </source>
</evidence>
<evidence type="ECO:0000256" key="8">
    <source>
        <dbReference type="ARBA" id="ARBA00023157"/>
    </source>
</evidence>
<evidence type="ECO:0000256" key="2">
    <source>
        <dbReference type="ARBA" id="ARBA00022475"/>
    </source>
</evidence>
<evidence type="ECO:0000256" key="3">
    <source>
        <dbReference type="ARBA" id="ARBA00022553"/>
    </source>
</evidence>
<comment type="subcellular location">
    <subcellularLocation>
        <location evidence="1">Cell membrane</location>
        <topology evidence="1">Multi-pass membrane protein</topology>
    </subcellularLocation>
</comment>
<keyword evidence="7 14" id="KW-0472">Membrane</keyword>
<dbReference type="GO" id="GO:0007197">
    <property type="term" value="P:adenylate cyclase-inhibiting G protein-coupled acetylcholine receptor signaling pathway"/>
    <property type="evidence" value="ECO:0007669"/>
    <property type="project" value="TreeGrafter"/>
</dbReference>
<keyword evidence="6 13" id="KW-0297">G-protein coupled receptor</keyword>
<dbReference type="GO" id="GO:0007187">
    <property type="term" value="P:G protein-coupled receptor signaling pathway, coupled to cyclic nucleotide second messenger"/>
    <property type="evidence" value="ECO:0007669"/>
    <property type="project" value="TreeGrafter"/>
</dbReference>
<dbReference type="GO" id="GO:0016907">
    <property type="term" value="F:G protein-coupled acetylcholine receptor activity"/>
    <property type="evidence" value="ECO:0007669"/>
    <property type="project" value="TreeGrafter"/>
</dbReference>
<dbReference type="InterPro" id="IPR003980">
    <property type="entry name" value="Histamine_H3_rcpt"/>
</dbReference>
<dbReference type="Gene3D" id="1.20.1070.10">
    <property type="entry name" value="Rhodopsin 7-helix transmembrane proteins"/>
    <property type="match status" value="1"/>
</dbReference>
<dbReference type="Pfam" id="PF00001">
    <property type="entry name" value="7tm_1"/>
    <property type="match status" value="1"/>
</dbReference>
<keyword evidence="4 13" id="KW-0812">Transmembrane</keyword>
<feature type="domain" description="G-protein coupled receptors family 1 profile" evidence="16">
    <location>
        <begin position="80"/>
        <end position="354"/>
    </location>
</feature>
<organism evidence="17 18">
    <name type="scientific">Myripristis murdjan</name>
    <name type="common">pinecone soldierfish</name>
    <dbReference type="NCBI Taxonomy" id="586833"/>
    <lineage>
        <taxon>Eukaryota</taxon>
        <taxon>Metazoa</taxon>
        <taxon>Chordata</taxon>
        <taxon>Craniata</taxon>
        <taxon>Vertebrata</taxon>
        <taxon>Euteleostomi</taxon>
        <taxon>Actinopterygii</taxon>
        <taxon>Neopterygii</taxon>
        <taxon>Teleostei</taxon>
        <taxon>Neoteleostei</taxon>
        <taxon>Acanthomorphata</taxon>
        <taxon>Holocentriformes</taxon>
        <taxon>Holocentridae</taxon>
        <taxon>Myripristis</taxon>
    </lineage>
</organism>
<dbReference type="InterPro" id="IPR000276">
    <property type="entry name" value="GPCR_Rhodpsn"/>
</dbReference>
<evidence type="ECO:0000256" key="13">
    <source>
        <dbReference type="RuleBase" id="RU000688"/>
    </source>
</evidence>
<evidence type="ECO:0000256" key="12">
    <source>
        <dbReference type="ARBA" id="ARBA00074679"/>
    </source>
</evidence>
<keyword evidence="10" id="KW-0325">Glycoprotein</keyword>
<comment type="similarity">
    <text evidence="13">Belongs to the G-protein coupled receptor 1 family.</text>
</comment>
<dbReference type="PANTHER" id="PTHR24247">
    <property type="entry name" value="5-HYDROXYTRYPTAMINE RECEPTOR"/>
    <property type="match status" value="1"/>
</dbReference>
<keyword evidence="15" id="KW-0732">Signal</keyword>
<feature type="transmembrane region" description="Helical" evidence="14">
    <location>
        <begin position="334"/>
        <end position="357"/>
    </location>
</feature>
<dbReference type="PANTHER" id="PTHR24247:SF195">
    <property type="entry name" value="G-PROTEIN COUPLED RECEPTORS FAMILY 1 PROFILE DOMAIN-CONTAINING PROTEIN"/>
    <property type="match status" value="1"/>
</dbReference>
<keyword evidence="2" id="KW-1003">Cell membrane</keyword>
<evidence type="ECO:0000256" key="9">
    <source>
        <dbReference type="ARBA" id="ARBA00023170"/>
    </source>
</evidence>
<reference evidence="17" key="2">
    <citation type="submission" date="2025-08" db="UniProtKB">
        <authorList>
            <consortium name="Ensembl"/>
        </authorList>
    </citation>
    <scope>IDENTIFICATION</scope>
</reference>
<reference evidence="17" key="3">
    <citation type="submission" date="2025-09" db="UniProtKB">
        <authorList>
            <consortium name="Ensembl"/>
        </authorList>
    </citation>
    <scope>IDENTIFICATION</scope>
</reference>
<evidence type="ECO:0000256" key="1">
    <source>
        <dbReference type="ARBA" id="ARBA00004651"/>
    </source>
</evidence>
<dbReference type="GO" id="GO:0005886">
    <property type="term" value="C:plasma membrane"/>
    <property type="evidence" value="ECO:0007669"/>
    <property type="project" value="UniProtKB-SubCell"/>
</dbReference>
<keyword evidence="8" id="KW-1015">Disulfide bond</keyword>
<dbReference type="FunFam" id="1.20.1070.10:FF:000138">
    <property type="entry name" value="histamine H3 receptor"/>
    <property type="match status" value="1"/>
</dbReference>
<dbReference type="PROSITE" id="PS50262">
    <property type="entry name" value="G_PROTEIN_RECEP_F1_2"/>
    <property type="match status" value="1"/>
</dbReference>
<dbReference type="PRINTS" id="PR00237">
    <property type="entry name" value="GPCRRHODOPSN"/>
</dbReference>
<keyword evidence="18" id="KW-1185">Reference proteome</keyword>
<feature type="signal peptide" evidence="15">
    <location>
        <begin position="1"/>
        <end position="20"/>
    </location>
</feature>
<dbReference type="PROSITE" id="PS00237">
    <property type="entry name" value="G_PROTEIN_RECEP_F1_1"/>
    <property type="match status" value="1"/>
</dbReference>
<proteinExistence type="inferred from homology"/>
<evidence type="ECO:0000259" key="16">
    <source>
        <dbReference type="PROSITE" id="PS50262"/>
    </source>
</evidence>
<dbReference type="GeneTree" id="ENSGT00940000163206"/>
<dbReference type="SUPFAM" id="SSF81321">
    <property type="entry name" value="Family A G protein-coupled receptor-like"/>
    <property type="match status" value="1"/>
</dbReference>
<dbReference type="PRINTS" id="PR01471">
    <property type="entry name" value="HISTAMINEH3R"/>
</dbReference>
<feature type="transmembrane region" description="Helical" evidence="14">
    <location>
        <begin position="141"/>
        <end position="160"/>
    </location>
</feature>
<dbReference type="Proteomes" id="UP000472263">
    <property type="component" value="Chromosome 3"/>
</dbReference>
<feature type="transmembrane region" description="Helical" evidence="14">
    <location>
        <begin position="61"/>
        <end position="89"/>
    </location>
</feature>
<keyword evidence="9 13" id="KW-0675">Receptor</keyword>
<evidence type="ECO:0000256" key="4">
    <source>
        <dbReference type="ARBA" id="ARBA00022692"/>
    </source>
</evidence>
<dbReference type="GO" id="GO:0045202">
    <property type="term" value="C:synapse"/>
    <property type="evidence" value="ECO:0007669"/>
    <property type="project" value="TreeGrafter"/>
</dbReference>
<evidence type="ECO:0000313" key="17">
    <source>
        <dbReference type="Ensembl" id="ENSMMDP00005024987.1"/>
    </source>
</evidence>
<evidence type="ECO:0000256" key="11">
    <source>
        <dbReference type="ARBA" id="ARBA00023224"/>
    </source>
</evidence>